<protein>
    <submittedName>
        <fullName evidence="13">Putative hemolysin</fullName>
    </submittedName>
</protein>
<dbReference type="InterPro" id="IPR036318">
    <property type="entry name" value="FAD-bd_PCMH-like_sf"/>
</dbReference>
<evidence type="ECO:0000256" key="2">
    <source>
        <dbReference type="ARBA" id="ARBA00022475"/>
    </source>
</evidence>
<dbReference type="InterPro" id="IPR016169">
    <property type="entry name" value="FAD-bd_PCMH_sub2"/>
</dbReference>
<gene>
    <name evidence="13" type="ORF">CLV25_103259</name>
</gene>
<dbReference type="SUPFAM" id="SSF54631">
    <property type="entry name" value="CBS-domain pair"/>
    <property type="match status" value="1"/>
</dbReference>
<comment type="caution">
    <text evidence="13">The sequence shown here is derived from an EMBL/GenBank/DDBJ whole genome shotgun (WGS) entry which is preliminary data.</text>
</comment>
<evidence type="ECO:0000256" key="10">
    <source>
        <dbReference type="SAM" id="Phobius"/>
    </source>
</evidence>
<comment type="subcellular location">
    <subcellularLocation>
        <location evidence="1">Cell membrane</location>
        <topology evidence="1">Multi-pass membrane protein</topology>
    </subcellularLocation>
</comment>
<dbReference type="SMART" id="SM01091">
    <property type="entry name" value="CorC_HlyC"/>
    <property type="match status" value="1"/>
</dbReference>
<keyword evidence="7 9" id="KW-0472">Membrane</keyword>
<dbReference type="InterPro" id="IPR051676">
    <property type="entry name" value="UPF0053_domain"/>
</dbReference>
<dbReference type="PROSITE" id="PS51846">
    <property type="entry name" value="CNNM"/>
    <property type="match status" value="1"/>
</dbReference>
<organism evidence="13 14">
    <name type="scientific">Acetobacteroides hydrogenigenes</name>
    <dbReference type="NCBI Taxonomy" id="979970"/>
    <lineage>
        <taxon>Bacteria</taxon>
        <taxon>Pseudomonadati</taxon>
        <taxon>Bacteroidota</taxon>
        <taxon>Bacteroidia</taxon>
        <taxon>Bacteroidales</taxon>
        <taxon>Rikenellaceae</taxon>
        <taxon>Acetobacteroides</taxon>
    </lineage>
</organism>
<dbReference type="InterPro" id="IPR000644">
    <property type="entry name" value="CBS_dom"/>
</dbReference>
<dbReference type="PANTHER" id="PTHR43099:SF2">
    <property type="entry name" value="UPF0053 PROTEIN YRKA"/>
    <property type="match status" value="1"/>
</dbReference>
<evidence type="ECO:0000256" key="5">
    <source>
        <dbReference type="ARBA" id="ARBA00022989"/>
    </source>
</evidence>
<keyword evidence="3 9" id="KW-0812">Transmembrane</keyword>
<evidence type="ECO:0000256" key="4">
    <source>
        <dbReference type="ARBA" id="ARBA00022737"/>
    </source>
</evidence>
<dbReference type="Proteomes" id="UP000294830">
    <property type="component" value="Unassembled WGS sequence"/>
</dbReference>
<keyword evidence="2" id="KW-1003">Cell membrane</keyword>
<dbReference type="RefSeq" id="WP_131838590.1">
    <property type="nucleotide sequence ID" value="NZ_SLWB01000003.1"/>
</dbReference>
<dbReference type="CDD" id="cd04590">
    <property type="entry name" value="CBS_pair_CorC_HlyC_assoc"/>
    <property type="match status" value="1"/>
</dbReference>
<dbReference type="Gene3D" id="3.30.465.10">
    <property type="match status" value="1"/>
</dbReference>
<evidence type="ECO:0000256" key="6">
    <source>
        <dbReference type="ARBA" id="ARBA00023122"/>
    </source>
</evidence>
<evidence type="ECO:0000256" key="7">
    <source>
        <dbReference type="ARBA" id="ARBA00023136"/>
    </source>
</evidence>
<keyword evidence="14" id="KW-1185">Reference proteome</keyword>
<keyword evidence="4" id="KW-0677">Repeat</keyword>
<keyword evidence="6 8" id="KW-0129">CBS domain</keyword>
<dbReference type="GO" id="GO:0050660">
    <property type="term" value="F:flavin adenine dinucleotide binding"/>
    <property type="evidence" value="ECO:0007669"/>
    <property type="project" value="InterPro"/>
</dbReference>
<dbReference type="InterPro" id="IPR005170">
    <property type="entry name" value="Transptr-assoc_dom"/>
</dbReference>
<dbReference type="AlphaFoldDB" id="A0A4R2EQC6"/>
<feature type="transmembrane region" description="Helical" evidence="10">
    <location>
        <begin position="133"/>
        <end position="155"/>
    </location>
</feature>
<evidence type="ECO:0000256" key="8">
    <source>
        <dbReference type="PROSITE-ProRule" id="PRU00703"/>
    </source>
</evidence>
<dbReference type="InterPro" id="IPR002550">
    <property type="entry name" value="CNNM"/>
</dbReference>
<keyword evidence="5 9" id="KW-1133">Transmembrane helix</keyword>
<feature type="transmembrane region" description="Helical" evidence="10">
    <location>
        <begin position="101"/>
        <end position="121"/>
    </location>
</feature>
<feature type="domain" description="CBS" evidence="11">
    <location>
        <begin position="281"/>
        <end position="338"/>
    </location>
</feature>
<dbReference type="Pfam" id="PF01595">
    <property type="entry name" value="CNNM"/>
    <property type="match status" value="1"/>
</dbReference>
<feature type="transmembrane region" description="Helical" evidence="10">
    <location>
        <begin position="6"/>
        <end position="28"/>
    </location>
</feature>
<evidence type="ECO:0000256" key="1">
    <source>
        <dbReference type="ARBA" id="ARBA00004651"/>
    </source>
</evidence>
<dbReference type="Gene3D" id="3.10.580.10">
    <property type="entry name" value="CBS-domain"/>
    <property type="match status" value="1"/>
</dbReference>
<evidence type="ECO:0000259" key="11">
    <source>
        <dbReference type="PROSITE" id="PS51371"/>
    </source>
</evidence>
<name>A0A4R2EQC6_9BACT</name>
<reference evidence="13 14" key="1">
    <citation type="submission" date="2019-03" db="EMBL/GenBank/DDBJ databases">
        <title>Genomic Encyclopedia of Archaeal and Bacterial Type Strains, Phase II (KMG-II): from individual species to whole genera.</title>
        <authorList>
            <person name="Goeker M."/>
        </authorList>
    </citation>
    <scope>NUCLEOTIDE SEQUENCE [LARGE SCALE GENOMIC DNA]</scope>
    <source>
        <strain evidence="13 14">RL-C</strain>
    </source>
</reference>
<evidence type="ECO:0000256" key="9">
    <source>
        <dbReference type="PROSITE-ProRule" id="PRU01193"/>
    </source>
</evidence>
<feature type="domain" description="CBS" evidence="11">
    <location>
        <begin position="217"/>
        <end position="276"/>
    </location>
</feature>
<evidence type="ECO:0000259" key="12">
    <source>
        <dbReference type="PROSITE" id="PS51846"/>
    </source>
</evidence>
<feature type="transmembrane region" description="Helical" evidence="10">
    <location>
        <begin position="63"/>
        <end position="89"/>
    </location>
</feature>
<dbReference type="PROSITE" id="PS51371">
    <property type="entry name" value="CBS"/>
    <property type="match status" value="2"/>
</dbReference>
<dbReference type="EMBL" id="SLWB01000003">
    <property type="protein sequence ID" value="TCN70735.1"/>
    <property type="molecule type" value="Genomic_DNA"/>
</dbReference>
<dbReference type="SUPFAM" id="SSF56176">
    <property type="entry name" value="FAD-binding/transporter-associated domain-like"/>
    <property type="match status" value="1"/>
</dbReference>
<accession>A0A4R2EQC6</accession>
<proteinExistence type="predicted"/>
<evidence type="ECO:0000313" key="14">
    <source>
        <dbReference type="Proteomes" id="UP000294830"/>
    </source>
</evidence>
<feature type="domain" description="CNNM transmembrane" evidence="12">
    <location>
        <begin position="1"/>
        <end position="198"/>
    </location>
</feature>
<sequence length="433" mass="48849">MVEEIAIIAFLIVLNGLFSMAEISIVSAKKSRLEELLRKGNRTAKEVLNLSEHPNKFLSTVQIGITSIGILTGIFGGATISSAIQNILVDFGMSSVYADNVAIVIVVVIITFFSIVIGELLPKRIGMTNPEAIALLSAKPMIVLSRITAPFVWLLGTTTDFFIKLFRVRKTEASQVTEEEIKALVEEGATYGTIQEIEQDIVENVFFIGDLRIEKLMTVRSDVTWLNIDDPIEKNIQKMVDQEHSIYPICDDNIDNVLGVVYTKDLFKQLASNQTIQLQSCIREALFIPNNQKAYKALERFRETHNNFGFVINEYGEVEGILTINDILEELVGEFTDSEEPTIVTRDDGSLLVDGKALFYDLIEVLEIDDYEPIQQEYNTVAGFMLHHFKDIPKASDKFSWKGFTFEVMDMDGNRIDKILISRSRKSKKRENP</sequence>
<dbReference type="OrthoDB" id="9798188at2"/>
<dbReference type="InterPro" id="IPR044751">
    <property type="entry name" value="Ion_transp-like_CBS"/>
</dbReference>
<dbReference type="InterPro" id="IPR046342">
    <property type="entry name" value="CBS_dom_sf"/>
</dbReference>
<evidence type="ECO:0000256" key="3">
    <source>
        <dbReference type="ARBA" id="ARBA00022692"/>
    </source>
</evidence>
<dbReference type="Pfam" id="PF03471">
    <property type="entry name" value="CorC_HlyC"/>
    <property type="match status" value="1"/>
</dbReference>
<dbReference type="GO" id="GO:0005886">
    <property type="term" value="C:plasma membrane"/>
    <property type="evidence" value="ECO:0007669"/>
    <property type="project" value="UniProtKB-SubCell"/>
</dbReference>
<evidence type="ECO:0000313" key="13">
    <source>
        <dbReference type="EMBL" id="TCN70735.1"/>
    </source>
</evidence>
<dbReference type="Pfam" id="PF00571">
    <property type="entry name" value="CBS"/>
    <property type="match status" value="2"/>
</dbReference>
<dbReference type="PANTHER" id="PTHR43099">
    <property type="entry name" value="UPF0053 PROTEIN YRKA"/>
    <property type="match status" value="1"/>
</dbReference>